<dbReference type="Pfam" id="PF00565">
    <property type="entry name" value="SNase"/>
    <property type="match status" value="1"/>
</dbReference>
<protein>
    <recommendedName>
        <fullName evidence="1">TNase-like domain-containing protein</fullName>
    </recommendedName>
</protein>
<dbReference type="SUPFAM" id="SSF50199">
    <property type="entry name" value="Staphylococcal nuclease"/>
    <property type="match status" value="1"/>
</dbReference>
<proteinExistence type="predicted"/>
<dbReference type="PROSITE" id="PS51257">
    <property type="entry name" value="PROKAR_LIPOPROTEIN"/>
    <property type="match status" value="1"/>
</dbReference>
<dbReference type="InterPro" id="IPR035437">
    <property type="entry name" value="SNase_OB-fold_sf"/>
</dbReference>
<evidence type="ECO:0000259" key="1">
    <source>
        <dbReference type="Pfam" id="PF00565"/>
    </source>
</evidence>
<dbReference type="Proteomes" id="UP000177583">
    <property type="component" value="Unassembled WGS sequence"/>
</dbReference>
<name>A0A1F6H3I2_9PROT</name>
<dbReference type="InterPro" id="IPR016071">
    <property type="entry name" value="Staphylococal_nuclease_OB-fold"/>
</dbReference>
<dbReference type="AlphaFoldDB" id="A0A1F6H3I2"/>
<feature type="domain" description="TNase-like" evidence="1">
    <location>
        <begin position="126"/>
        <end position="227"/>
    </location>
</feature>
<dbReference type="Gene3D" id="2.40.50.90">
    <property type="match status" value="1"/>
</dbReference>
<evidence type="ECO:0000313" key="3">
    <source>
        <dbReference type="Proteomes" id="UP000177583"/>
    </source>
</evidence>
<gene>
    <name evidence="2" type="ORF">A2557_07715</name>
</gene>
<evidence type="ECO:0000313" key="2">
    <source>
        <dbReference type="EMBL" id="OGH04860.1"/>
    </source>
</evidence>
<comment type="caution">
    <text evidence="2">The sequence shown here is derived from an EMBL/GenBank/DDBJ whole genome shotgun (WGS) entry which is preliminary data.</text>
</comment>
<accession>A0A1F6H3I2</accession>
<reference evidence="2 3" key="1">
    <citation type="journal article" date="2016" name="Nat. Commun.">
        <title>Thousands of microbial genomes shed light on interconnected biogeochemical processes in an aquifer system.</title>
        <authorList>
            <person name="Anantharaman K."/>
            <person name="Brown C.T."/>
            <person name="Hug L.A."/>
            <person name="Sharon I."/>
            <person name="Castelle C.J."/>
            <person name="Probst A.J."/>
            <person name="Thomas B.C."/>
            <person name="Singh A."/>
            <person name="Wilkins M.J."/>
            <person name="Karaoz U."/>
            <person name="Brodie E.L."/>
            <person name="Williams K.H."/>
            <person name="Hubbard S.S."/>
            <person name="Banfield J.F."/>
        </authorList>
    </citation>
    <scope>NUCLEOTIDE SEQUENCE [LARGE SCALE GENOMIC DNA]</scope>
</reference>
<dbReference type="EMBL" id="MFNF01000001">
    <property type="protein sequence ID" value="OGH04860.1"/>
    <property type="molecule type" value="Genomic_DNA"/>
</dbReference>
<organism evidence="2 3">
    <name type="scientific">Candidatus Lambdaproteobacteria bacterium RIFOXYD2_FULL_56_26</name>
    <dbReference type="NCBI Taxonomy" id="1817773"/>
    <lineage>
        <taxon>Bacteria</taxon>
        <taxon>Pseudomonadati</taxon>
        <taxon>Pseudomonadota</taxon>
        <taxon>Candidatus Lambdaproteobacteria</taxon>
    </lineage>
</organism>
<sequence length="230" mass="27144">MRRRSLSKLWYLTFPLALLWVVGCNKQQLDKDGGYIDQRTNRYIYVRPSHLPPSGYKNANRRLRPNEPQMISAKVGRIDKDLKSVWLAFEDRQSYQMLASDLTAENRDDREKRLRVQLKFVSPLASVAEKKFKQTWADYTTQVLETQLLNRQVFAEAHYQKESKQIFGYLFQKALDKDGKETDRNLNRWMIEQGLSYFYFEDATPEEIKDYSAAQALAKEHGAGLWKYQQ</sequence>